<dbReference type="InterPro" id="IPR003593">
    <property type="entry name" value="AAA+_ATPase"/>
</dbReference>
<evidence type="ECO:0000256" key="7">
    <source>
        <dbReference type="ARBA" id="ARBA00022967"/>
    </source>
</evidence>
<evidence type="ECO:0000256" key="8">
    <source>
        <dbReference type="ARBA" id="ARBA00023136"/>
    </source>
</evidence>
<evidence type="ECO:0000259" key="10">
    <source>
        <dbReference type="PROSITE" id="PS50893"/>
    </source>
</evidence>
<comment type="similarity">
    <text evidence="2">Belongs to the ABC transporter superfamily.</text>
</comment>
<feature type="transmembrane region" description="Helical" evidence="9">
    <location>
        <begin position="68"/>
        <end position="88"/>
    </location>
</feature>
<evidence type="ECO:0000256" key="4">
    <source>
        <dbReference type="ARBA" id="ARBA00022475"/>
    </source>
</evidence>
<organism evidence="11 12">
    <name type="scientific">Bacillus safensis</name>
    <dbReference type="NCBI Taxonomy" id="561879"/>
    <lineage>
        <taxon>Bacteria</taxon>
        <taxon>Bacillati</taxon>
        <taxon>Bacillota</taxon>
        <taxon>Bacilli</taxon>
        <taxon>Bacillales</taxon>
        <taxon>Bacillaceae</taxon>
        <taxon>Bacillus</taxon>
    </lineage>
</organism>
<keyword evidence="9" id="KW-1133">Transmembrane helix</keyword>
<dbReference type="Gene3D" id="3.40.50.300">
    <property type="entry name" value="P-loop containing nucleotide triphosphate hydrolases"/>
    <property type="match status" value="1"/>
</dbReference>
<sequence length="341" mass="37322">MEYGSLPVQSLHISFKKPGAALIAETAAAAVELLTGSHFGLSALLIGVCQGLGAEIAFALFGYKRYRMWTLMLSGAFAAIGAMSYSFVAKGFGYYTPQVLLMTLVTQIISGMILGGCLAKVVVDALSKTGVLNQYAIMKEKRNKNKVNSMNSFLACNELSVRFYEQPKPVLHQISLTIQKGEKVLILGPSGSGKSTLISVLAGIIPEHVEADMQGEVVLQRHTGVMFQDPDSQFCMHRVNEEIAFSLENRSVPREEMDDIIQQLMQKVQLNVDPHTEIHTLSGGMKQRLALACLLALQPDVLLFDEPTAQLDPAGRMDIFQLLQQLAADQHQTMIFCRACA</sequence>
<keyword evidence="3" id="KW-0813">Transport</keyword>
<accession>A0A5S9MJL0</accession>
<feature type="domain" description="ABC transporter" evidence="10">
    <location>
        <begin position="156"/>
        <end position="341"/>
    </location>
</feature>
<dbReference type="GO" id="GO:0042626">
    <property type="term" value="F:ATPase-coupled transmembrane transporter activity"/>
    <property type="evidence" value="ECO:0007669"/>
    <property type="project" value="TreeGrafter"/>
</dbReference>
<keyword evidence="4" id="KW-1003">Cell membrane</keyword>
<name>A0A5S9MJL0_BACIA</name>
<evidence type="ECO:0000256" key="3">
    <source>
        <dbReference type="ARBA" id="ARBA00022448"/>
    </source>
</evidence>
<evidence type="ECO:0000313" key="11">
    <source>
        <dbReference type="EMBL" id="BBP93298.1"/>
    </source>
</evidence>
<evidence type="ECO:0000256" key="1">
    <source>
        <dbReference type="ARBA" id="ARBA00004202"/>
    </source>
</evidence>
<feature type="transmembrane region" description="Helical" evidence="9">
    <location>
        <begin position="100"/>
        <end position="123"/>
    </location>
</feature>
<dbReference type="PROSITE" id="PS50893">
    <property type="entry name" value="ABC_TRANSPORTER_2"/>
    <property type="match status" value="1"/>
</dbReference>
<evidence type="ECO:0000256" key="5">
    <source>
        <dbReference type="ARBA" id="ARBA00022741"/>
    </source>
</evidence>
<evidence type="ECO:0000256" key="6">
    <source>
        <dbReference type="ARBA" id="ARBA00022840"/>
    </source>
</evidence>
<evidence type="ECO:0000313" key="12">
    <source>
        <dbReference type="Proteomes" id="UP000464658"/>
    </source>
</evidence>
<dbReference type="InterPro" id="IPR017195">
    <property type="entry name" value="ABC_thiamin-permease_prd"/>
</dbReference>
<evidence type="ECO:0000256" key="9">
    <source>
        <dbReference type="SAM" id="Phobius"/>
    </source>
</evidence>
<keyword evidence="6" id="KW-0067">ATP-binding</keyword>
<protein>
    <recommendedName>
        <fullName evidence="10">ABC transporter domain-containing protein</fullName>
    </recommendedName>
</protein>
<keyword evidence="5" id="KW-0547">Nucleotide-binding</keyword>
<feature type="transmembrane region" description="Helical" evidence="9">
    <location>
        <begin position="39"/>
        <end position="61"/>
    </location>
</feature>
<dbReference type="InterPro" id="IPR003439">
    <property type="entry name" value="ABC_transporter-like_ATP-bd"/>
</dbReference>
<keyword evidence="7" id="KW-1278">Translocase</keyword>
<dbReference type="GO" id="GO:0043190">
    <property type="term" value="C:ATP-binding cassette (ABC) transporter complex"/>
    <property type="evidence" value="ECO:0007669"/>
    <property type="project" value="TreeGrafter"/>
</dbReference>
<keyword evidence="8 9" id="KW-0472">Membrane</keyword>
<evidence type="ECO:0000256" key="2">
    <source>
        <dbReference type="ARBA" id="ARBA00005417"/>
    </source>
</evidence>
<gene>
    <name evidence="11" type="ORF">BsIDN1_69160</name>
</gene>
<dbReference type="InterPro" id="IPR017871">
    <property type="entry name" value="ABC_transporter-like_CS"/>
</dbReference>
<reference evidence="11 12" key="1">
    <citation type="submission" date="2019-12" db="EMBL/GenBank/DDBJ databases">
        <title>Full genome sequence of a Bacillus safensis strain isolated from commercially available natto in Indonesia.</title>
        <authorList>
            <person name="Yoshida M."/>
            <person name="Uomi M."/>
            <person name="Waturangi D."/>
            <person name="Ekaputri J.J."/>
            <person name="Setiamarga D.H.E."/>
        </authorList>
    </citation>
    <scope>NUCLEOTIDE SEQUENCE [LARGE SCALE GENOMIC DNA]</scope>
    <source>
        <strain evidence="11 12">IDN1</strain>
    </source>
</reference>
<dbReference type="CDD" id="cd03225">
    <property type="entry name" value="ABC_cobalt_CbiO_domain1"/>
    <property type="match status" value="1"/>
</dbReference>
<dbReference type="InterPro" id="IPR027417">
    <property type="entry name" value="P-loop_NTPase"/>
</dbReference>
<dbReference type="PANTHER" id="PTHR43553:SF19">
    <property type="entry name" value="HMP_THIAMINE IMPORT ATP-BINDING PROTEIN YKOD-RELATED"/>
    <property type="match status" value="1"/>
</dbReference>
<comment type="subcellular location">
    <subcellularLocation>
        <location evidence="1">Cell membrane</location>
        <topology evidence="1">Peripheral membrane protein</topology>
    </subcellularLocation>
</comment>
<dbReference type="InterPro" id="IPR015856">
    <property type="entry name" value="ABC_transpr_CbiO/EcfA_su"/>
</dbReference>
<dbReference type="PROSITE" id="PS00211">
    <property type="entry name" value="ABC_TRANSPORTER_1"/>
    <property type="match status" value="1"/>
</dbReference>
<keyword evidence="9" id="KW-0812">Transmembrane</keyword>
<dbReference type="InterPro" id="IPR050095">
    <property type="entry name" value="ECF_ABC_transporter_ATP-bd"/>
</dbReference>
<dbReference type="SMART" id="SM00382">
    <property type="entry name" value="AAA"/>
    <property type="match status" value="1"/>
</dbReference>
<dbReference type="Pfam" id="PF09819">
    <property type="entry name" value="ABC_cobalt"/>
    <property type="match status" value="1"/>
</dbReference>
<proteinExistence type="inferred from homology"/>
<dbReference type="AlphaFoldDB" id="A0A5S9MJL0"/>
<dbReference type="EMBL" id="AP021906">
    <property type="protein sequence ID" value="BBP93298.1"/>
    <property type="molecule type" value="Genomic_DNA"/>
</dbReference>
<dbReference type="GO" id="GO:0016887">
    <property type="term" value="F:ATP hydrolysis activity"/>
    <property type="evidence" value="ECO:0007669"/>
    <property type="project" value="InterPro"/>
</dbReference>
<dbReference type="PANTHER" id="PTHR43553">
    <property type="entry name" value="HEAVY METAL TRANSPORTER"/>
    <property type="match status" value="1"/>
</dbReference>
<dbReference type="Pfam" id="PF00005">
    <property type="entry name" value="ABC_tran"/>
    <property type="match status" value="1"/>
</dbReference>
<dbReference type="GO" id="GO:0005524">
    <property type="term" value="F:ATP binding"/>
    <property type="evidence" value="ECO:0007669"/>
    <property type="project" value="UniProtKB-KW"/>
</dbReference>
<dbReference type="Proteomes" id="UP000464658">
    <property type="component" value="Chromosome"/>
</dbReference>
<dbReference type="SUPFAM" id="SSF52540">
    <property type="entry name" value="P-loop containing nucleoside triphosphate hydrolases"/>
    <property type="match status" value="1"/>
</dbReference>